<accession>X1HVQ0</accession>
<evidence type="ECO:0000313" key="1">
    <source>
        <dbReference type="EMBL" id="GAH74236.1"/>
    </source>
</evidence>
<reference evidence="1" key="1">
    <citation type="journal article" date="2014" name="Front. Microbiol.">
        <title>High frequency of phylogenetically diverse reductive dehalogenase-homologous genes in deep subseafloor sedimentary metagenomes.</title>
        <authorList>
            <person name="Kawai M."/>
            <person name="Futagami T."/>
            <person name="Toyoda A."/>
            <person name="Takaki Y."/>
            <person name="Nishi S."/>
            <person name="Hori S."/>
            <person name="Arai W."/>
            <person name="Tsubouchi T."/>
            <person name="Morono Y."/>
            <person name="Uchiyama I."/>
            <person name="Ito T."/>
            <person name="Fujiyama A."/>
            <person name="Inagaki F."/>
            <person name="Takami H."/>
        </authorList>
    </citation>
    <scope>NUCLEOTIDE SEQUENCE</scope>
    <source>
        <strain evidence="1">Expedition CK06-06</strain>
    </source>
</reference>
<sequence>RRDVLGDLKTQNKWATGIGLVNLGIEGMGGYARLKQVERQEGFNTLLAKHAVEMVDLKKTLYTDIMDILKKQTLLLSTKDLQDQGLAWHLIPKDQRIGDINETIKNLEPRKSDPFPSPWVELVKQLHKQGKSFQEIDKMTVDLINKGKLPSWQMHISD</sequence>
<dbReference type="AlphaFoldDB" id="X1HVQ0"/>
<comment type="caution">
    <text evidence="1">The sequence shown here is derived from an EMBL/GenBank/DDBJ whole genome shotgun (WGS) entry which is preliminary data.</text>
</comment>
<protein>
    <submittedName>
        <fullName evidence="1">Uncharacterized protein</fullName>
    </submittedName>
</protein>
<proteinExistence type="predicted"/>
<dbReference type="EMBL" id="BARU01030075">
    <property type="protein sequence ID" value="GAH74236.1"/>
    <property type="molecule type" value="Genomic_DNA"/>
</dbReference>
<gene>
    <name evidence="1" type="ORF">S03H2_47777</name>
</gene>
<organism evidence="1">
    <name type="scientific">marine sediment metagenome</name>
    <dbReference type="NCBI Taxonomy" id="412755"/>
    <lineage>
        <taxon>unclassified sequences</taxon>
        <taxon>metagenomes</taxon>
        <taxon>ecological metagenomes</taxon>
    </lineage>
</organism>
<feature type="non-terminal residue" evidence="1">
    <location>
        <position position="1"/>
    </location>
</feature>
<name>X1HVQ0_9ZZZZ</name>